<evidence type="ECO:0000313" key="3">
    <source>
        <dbReference type="Proteomes" id="UP001596504"/>
    </source>
</evidence>
<feature type="transmembrane region" description="Helical" evidence="1">
    <location>
        <begin position="38"/>
        <end position="58"/>
    </location>
</feature>
<evidence type="ECO:0000256" key="1">
    <source>
        <dbReference type="SAM" id="Phobius"/>
    </source>
</evidence>
<proteinExistence type="predicted"/>
<reference evidence="3" key="1">
    <citation type="journal article" date="2019" name="Int. J. Syst. Evol. Microbiol.">
        <title>The Global Catalogue of Microorganisms (GCM) 10K type strain sequencing project: providing services to taxonomists for standard genome sequencing and annotation.</title>
        <authorList>
            <consortium name="The Broad Institute Genomics Platform"/>
            <consortium name="The Broad Institute Genome Sequencing Center for Infectious Disease"/>
            <person name="Wu L."/>
            <person name="Ma J."/>
        </authorList>
    </citation>
    <scope>NUCLEOTIDE SEQUENCE [LARGE SCALE GENOMIC DNA]</scope>
    <source>
        <strain evidence="3">WLHS5</strain>
    </source>
</reference>
<organism evidence="2 3">
    <name type="scientific">Saccharopolyspora griseoalba</name>
    <dbReference type="NCBI Taxonomy" id="1431848"/>
    <lineage>
        <taxon>Bacteria</taxon>
        <taxon>Bacillati</taxon>
        <taxon>Actinomycetota</taxon>
        <taxon>Actinomycetes</taxon>
        <taxon>Pseudonocardiales</taxon>
        <taxon>Pseudonocardiaceae</taxon>
        <taxon>Saccharopolyspora</taxon>
    </lineage>
</organism>
<evidence type="ECO:0000313" key="2">
    <source>
        <dbReference type="EMBL" id="MFC7340418.1"/>
    </source>
</evidence>
<keyword evidence="1" id="KW-0472">Membrane</keyword>
<name>A0ABW2LFD5_9PSEU</name>
<keyword evidence="1" id="KW-0812">Transmembrane</keyword>
<dbReference type="RefSeq" id="WP_380664207.1">
    <property type="nucleotide sequence ID" value="NZ_JBHTCJ010000001.1"/>
</dbReference>
<accession>A0ABW2LFD5</accession>
<comment type="caution">
    <text evidence="2">The sequence shown here is derived from an EMBL/GenBank/DDBJ whole genome shotgun (WGS) entry which is preliminary data.</text>
</comment>
<keyword evidence="3" id="KW-1185">Reference proteome</keyword>
<dbReference type="Proteomes" id="UP001596504">
    <property type="component" value="Unassembled WGS sequence"/>
</dbReference>
<sequence length="61" mass="6431">MDRKAVIVVVVLLVIVGGSLLVRDPVAAATGVRTAVEYVVTGVTTVINALTKFFEALFQAK</sequence>
<gene>
    <name evidence="2" type="ORF">ACFQRI_03260</name>
</gene>
<keyword evidence="1" id="KW-1133">Transmembrane helix</keyword>
<dbReference type="EMBL" id="JBHTCJ010000001">
    <property type="protein sequence ID" value="MFC7340418.1"/>
    <property type="molecule type" value="Genomic_DNA"/>
</dbReference>
<protein>
    <submittedName>
        <fullName evidence="2">Uncharacterized protein</fullName>
    </submittedName>
</protein>